<comment type="subcellular location">
    <subcellularLocation>
        <location evidence="1">Nucleus</location>
        <location evidence="1">Nucleolus</location>
    </subcellularLocation>
</comment>
<accession>F0ZQY1</accession>
<dbReference type="GO" id="GO:0008270">
    <property type="term" value="F:zinc ion binding"/>
    <property type="evidence" value="ECO:0007669"/>
    <property type="project" value="UniProtKB-KW"/>
</dbReference>
<keyword evidence="7" id="KW-0539">Nucleus</keyword>
<feature type="domain" description="TFIIS-type" evidence="9">
    <location>
        <begin position="93"/>
        <end position="133"/>
    </location>
</feature>
<dbReference type="Pfam" id="PF01096">
    <property type="entry name" value="Zn_ribbon_TFIIS"/>
    <property type="match status" value="1"/>
</dbReference>
<dbReference type="Gene3D" id="2.20.25.10">
    <property type="match status" value="1"/>
</dbReference>
<organism evidence="10 11">
    <name type="scientific">Dictyostelium purpureum</name>
    <name type="common">Slime mold</name>
    <dbReference type="NCBI Taxonomy" id="5786"/>
    <lineage>
        <taxon>Eukaryota</taxon>
        <taxon>Amoebozoa</taxon>
        <taxon>Evosea</taxon>
        <taxon>Eumycetozoa</taxon>
        <taxon>Dictyostelia</taxon>
        <taxon>Dictyosteliales</taxon>
        <taxon>Dictyosteliaceae</taxon>
        <taxon>Dictyostelium</taxon>
    </lineage>
</organism>
<dbReference type="OrthoDB" id="10056816at2759"/>
<keyword evidence="3" id="KW-0240">DNA-directed RNA polymerase</keyword>
<dbReference type="GeneID" id="10503248"/>
<dbReference type="InterPro" id="IPR012164">
    <property type="entry name" value="Rpa12/Rpb9/Rpc10/TFS"/>
</dbReference>
<dbReference type="OMA" id="EMQYHTL"/>
<dbReference type="InterPro" id="IPR001222">
    <property type="entry name" value="Znf_TFIIS"/>
</dbReference>
<dbReference type="GO" id="GO:0003676">
    <property type="term" value="F:nucleic acid binding"/>
    <property type="evidence" value="ECO:0007669"/>
    <property type="project" value="InterPro"/>
</dbReference>
<reference evidence="11" key="1">
    <citation type="journal article" date="2011" name="Genome Biol.">
        <title>Comparative genomics of the social amoebae Dictyostelium discoideum and Dictyostelium purpureum.</title>
        <authorList>
            <consortium name="US DOE Joint Genome Institute (JGI-PGF)"/>
            <person name="Sucgang R."/>
            <person name="Kuo A."/>
            <person name="Tian X."/>
            <person name="Salerno W."/>
            <person name="Parikh A."/>
            <person name="Feasley C.L."/>
            <person name="Dalin E."/>
            <person name="Tu H."/>
            <person name="Huang E."/>
            <person name="Barry K."/>
            <person name="Lindquist E."/>
            <person name="Shapiro H."/>
            <person name="Bruce D."/>
            <person name="Schmutz J."/>
            <person name="Salamov A."/>
            <person name="Fey P."/>
            <person name="Gaudet P."/>
            <person name="Anjard C."/>
            <person name="Babu M.M."/>
            <person name="Basu S."/>
            <person name="Bushmanova Y."/>
            <person name="van der Wel H."/>
            <person name="Katoh-Kurasawa M."/>
            <person name="Dinh C."/>
            <person name="Coutinho P.M."/>
            <person name="Saito T."/>
            <person name="Elias M."/>
            <person name="Schaap P."/>
            <person name="Kay R.R."/>
            <person name="Henrissat B."/>
            <person name="Eichinger L."/>
            <person name="Rivero F."/>
            <person name="Putnam N.H."/>
            <person name="West C.M."/>
            <person name="Loomis W.F."/>
            <person name="Chisholm R.L."/>
            <person name="Shaulsky G."/>
            <person name="Strassmann J.E."/>
            <person name="Queller D.C."/>
            <person name="Kuspa A."/>
            <person name="Grigoriev I.V."/>
        </authorList>
    </citation>
    <scope>NUCLEOTIDE SEQUENCE [LARGE SCALE GENOMIC DNA]</scope>
    <source>
        <strain evidence="11">QSDP1</strain>
    </source>
</reference>
<gene>
    <name evidence="10" type="ORF">DICPUDRAFT_36381</name>
</gene>
<dbReference type="STRING" id="5786.F0ZQY1"/>
<evidence type="ECO:0000256" key="4">
    <source>
        <dbReference type="ARBA" id="ARBA00022723"/>
    </source>
</evidence>
<dbReference type="GO" id="GO:0006363">
    <property type="term" value="P:termination of RNA polymerase I transcription"/>
    <property type="evidence" value="ECO:0000318"/>
    <property type="project" value="GO_Central"/>
</dbReference>
<evidence type="ECO:0000256" key="7">
    <source>
        <dbReference type="ARBA" id="ARBA00023242"/>
    </source>
</evidence>
<evidence type="ECO:0000259" key="9">
    <source>
        <dbReference type="PROSITE" id="PS51133"/>
    </source>
</evidence>
<evidence type="ECO:0000256" key="8">
    <source>
        <dbReference type="PROSITE-ProRule" id="PRU00472"/>
    </source>
</evidence>
<evidence type="ECO:0000256" key="5">
    <source>
        <dbReference type="ARBA" id="ARBA00022771"/>
    </source>
</evidence>
<evidence type="ECO:0000313" key="11">
    <source>
        <dbReference type="Proteomes" id="UP000001064"/>
    </source>
</evidence>
<dbReference type="eggNOG" id="KOG2907">
    <property type="taxonomic scope" value="Eukaryota"/>
</dbReference>
<dbReference type="InterPro" id="IPR034004">
    <property type="entry name" value="Zn_ribbon_RPA12_C"/>
</dbReference>
<evidence type="ECO:0000256" key="6">
    <source>
        <dbReference type="ARBA" id="ARBA00022833"/>
    </source>
</evidence>
<dbReference type="PANTHER" id="PTHR11239:SF14">
    <property type="entry name" value="DNA-DIRECTED RNA POLYMERASE I SUBUNIT RPA12"/>
    <property type="match status" value="1"/>
</dbReference>
<dbReference type="KEGG" id="dpp:DICPUDRAFT_36381"/>
<evidence type="ECO:0000313" key="10">
    <source>
        <dbReference type="EMBL" id="EGC33646.1"/>
    </source>
</evidence>
<dbReference type="VEuPathDB" id="AmoebaDB:DICPUDRAFT_36381"/>
<dbReference type="PROSITE" id="PS51133">
    <property type="entry name" value="ZF_TFIIS_2"/>
    <property type="match status" value="1"/>
</dbReference>
<dbReference type="GO" id="GO:0005736">
    <property type="term" value="C:RNA polymerase I complex"/>
    <property type="evidence" value="ECO:0000318"/>
    <property type="project" value="GO_Central"/>
</dbReference>
<keyword evidence="11" id="KW-1185">Reference proteome</keyword>
<sequence length="136" mass="15507">MEQLKAKREPTPENSKSIWASLYKNECKADFCPQCNAFLNYPRSTSQLITCSLCTFSKNKFDIQDKKIITKSSLFNKTEAKKDDSEEDRGAIIDEKCPNCGHGKMYFKTAQTRSADEGQTIFYDCVKCSHKFSTNS</sequence>
<dbReference type="RefSeq" id="XP_003289816.1">
    <property type="nucleotide sequence ID" value="XM_003289768.1"/>
</dbReference>
<dbReference type="SMART" id="SM00440">
    <property type="entry name" value="ZnF_C2C2"/>
    <property type="match status" value="1"/>
</dbReference>
<dbReference type="CDD" id="cd10507">
    <property type="entry name" value="Zn-ribbon_RPA12"/>
    <property type="match status" value="1"/>
</dbReference>
<dbReference type="InParanoid" id="F0ZQY1"/>
<dbReference type="SUPFAM" id="SSF57783">
    <property type="entry name" value="Zinc beta-ribbon"/>
    <property type="match status" value="1"/>
</dbReference>
<dbReference type="PROSITE" id="PS00466">
    <property type="entry name" value="ZF_TFIIS_1"/>
    <property type="match status" value="1"/>
</dbReference>
<protein>
    <recommendedName>
        <fullName evidence="2">DNA-directed RNA polymerase I subunit RPA12</fullName>
    </recommendedName>
</protein>
<keyword evidence="5 8" id="KW-0863">Zinc-finger</keyword>
<dbReference type="EMBL" id="GL871132">
    <property type="protein sequence ID" value="EGC33646.1"/>
    <property type="molecule type" value="Genomic_DNA"/>
</dbReference>
<keyword evidence="4" id="KW-0479">Metal-binding</keyword>
<dbReference type="Proteomes" id="UP000001064">
    <property type="component" value="Unassembled WGS sequence"/>
</dbReference>
<name>F0ZQY1_DICPU</name>
<keyword evidence="3" id="KW-0804">Transcription</keyword>
<evidence type="ECO:0000256" key="3">
    <source>
        <dbReference type="ARBA" id="ARBA00022478"/>
    </source>
</evidence>
<evidence type="ECO:0000256" key="2">
    <source>
        <dbReference type="ARBA" id="ARBA00018784"/>
    </source>
</evidence>
<dbReference type="AlphaFoldDB" id="F0ZQY1"/>
<dbReference type="PANTHER" id="PTHR11239">
    <property type="entry name" value="DNA-DIRECTED RNA POLYMERASE"/>
    <property type="match status" value="1"/>
</dbReference>
<dbReference type="GO" id="GO:0003899">
    <property type="term" value="F:DNA-directed RNA polymerase activity"/>
    <property type="evidence" value="ECO:0007669"/>
    <property type="project" value="InterPro"/>
</dbReference>
<proteinExistence type="predicted"/>
<evidence type="ECO:0000256" key="1">
    <source>
        <dbReference type="ARBA" id="ARBA00004604"/>
    </source>
</evidence>
<keyword evidence="6" id="KW-0862">Zinc</keyword>